<sequence>MFNLARSNDINPAYFSYSAINLSTDVMTPLIHIIRDYDPSFRKNYQMLSDTLPGVLTGDTLAIQQFTEILNSINDKVTYIKSQSITTRNQLSNIRDDLAQSIRDTKTTLEKLTAEKEGLNGQKEVIERQIKAKKAEIDGYMTVFWIFSWIIALILESIKPFDAALNEIKDKLVAKEREIENLDNNEKKIQQLLDQSIELFNSNQQLCTQCDAMQGNINNIQDSLKRIDLESHFLKPKLMTLEKDWSGLMNITHTN</sequence>
<dbReference type="EMBL" id="LUKY01000022">
    <property type="protein sequence ID" value="OIZ96458.1"/>
    <property type="molecule type" value="Genomic_DNA"/>
</dbReference>
<name>A0A1J8NNK8_9COXI</name>
<keyword evidence="3" id="KW-1185">Reference proteome</keyword>
<comment type="caution">
    <text evidence="2">The sequence shown here is derived from an EMBL/GenBank/DDBJ whole genome shotgun (WGS) entry which is preliminary data.</text>
</comment>
<evidence type="ECO:0000256" key="1">
    <source>
        <dbReference type="SAM" id="Coils"/>
    </source>
</evidence>
<evidence type="ECO:0000313" key="3">
    <source>
        <dbReference type="Proteomes" id="UP000183924"/>
    </source>
</evidence>
<feature type="coiled-coil region" evidence="1">
    <location>
        <begin position="165"/>
        <end position="199"/>
    </location>
</feature>
<protein>
    <submittedName>
        <fullName evidence="2">Uncharacterized protein</fullName>
    </submittedName>
</protein>
<dbReference type="SUPFAM" id="SSF58100">
    <property type="entry name" value="Bacterial hemolysins"/>
    <property type="match status" value="1"/>
</dbReference>
<accession>A0A1J8NNK8</accession>
<dbReference type="Proteomes" id="UP000183924">
    <property type="component" value="Unassembled WGS sequence"/>
</dbReference>
<feature type="coiled-coil region" evidence="1">
    <location>
        <begin position="95"/>
        <end position="136"/>
    </location>
</feature>
<dbReference type="STRING" id="1225476.A1D18_00195"/>
<proteinExistence type="predicted"/>
<evidence type="ECO:0000313" key="2">
    <source>
        <dbReference type="EMBL" id="OIZ96458.1"/>
    </source>
</evidence>
<dbReference type="OrthoDB" id="9935384at2"/>
<dbReference type="AlphaFoldDB" id="A0A1J8NNK8"/>
<dbReference type="RefSeq" id="WP_071661814.1">
    <property type="nucleotide sequence ID" value="NZ_LUKY01000022.1"/>
</dbReference>
<organism evidence="2 3">
    <name type="scientific">Candidatus Rickettsiella isopodorum</name>
    <dbReference type="NCBI Taxonomy" id="1225476"/>
    <lineage>
        <taxon>Bacteria</taxon>
        <taxon>Pseudomonadati</taxon>
        <taxon>Pseudomonadota</taxon>
        <taxon>Gammaproteobacteria</taxon>
        <taxon>Legionellales</taxon>
        <taxon>Coxiellaceae</taxon>
        <taxon>Rickettsiella</taxon>
    </lineage>
</organism>
<reference evidence="2 3" key="1">
    <citation type="submission" date="2016-03" db="EMBL/GenBank/DDBJ databases">
        <title>Comparative genomics of Rickettsiella.</title>
        <authorList>
            <person name="Chandler C."/>
            <person name="Wang Y."/>
        </authorList>
    </citation>
    <scope>NUCLEOTIDE SEQUENCE [LARGE SCALE GENOMIC DNA]</scope>
    <source>
        <strain evidence="2 3">RCFS May 2013</strain>
    </source>
</reference>
<gene>
    <name evidence="2" type="ORF">A1D18_00195</name>
</gene>
<keyword evidence="1" id="KW-0175">Coiled coil</keyword>
<dbReference type="Gene3D" id="1.20.1170.10">
    <property type="match status" value="1"/>
</dbReference>